<evidence type="ECO:0000256" key="3">
    <source>
        <dbReference type="ARBA" id="ARBA00022296"/>
    </source>
</evidence>
<keyword evidence="4" id="KW-0963">Cytoplasm</keyword>
<evidence type="ECO:0000256" key="4">
    <source>
        <dbReference type="ARBA" id="ARBA00022490"/>
    </source>
</evidence>
<dbReference type="RefSeq" id="WP_037486301.1">
    <property type="nucleotide sequence ID" value="NZ_AZRA01000168.1"/>
</dbReference>
<dbReference type="STRING" id="34103.SAMN05421778_12337"/>
<dbReference type="PATRIC" id="fig|1286631.3.peg.4035"/>
<evidence type="ECO:0000256" key="2">
    <source>
        <dbReference type="ARBA" id="ARBA00008657"/>
    </source>
</evidence>
<evidence type="ECO:0000313" key="6">
    <source>
        <dbReference type="EMBL" id="KDB50265.1"/>
    </source>
</evidence>
<gene>
    <name evidence="6" type="ORF">X805_41460</name>
</gene>
<dbReference type="Proteomes" id="UP000026714">
    <property type="component" value="Unassembled WGS sequence"/>
</dbReference>
<dbReference type="InterPro" id="IPR007476">
    <property type="entry name" value="RdgC"/>
</dbReference>
<organism evidence="6 7">
    <name type="scientific">Sphaerotilus natans subsp. natans DSM 6575</name>
    <dbReference type="NCBI Taxonomy" id="1286631"/>
    <lineage>
        <taxon>Bacteria</taxon>
        <taxon>Pseudomonadati</taxon>
        <taxon>Pseudomonadota</taxon>
        <taxon>Betaproteobacteria</taxon>
        <taxon>Burkholderiales</taxon>
        <taxon>Sphaerotilaceae</taxon>
        <taxon>Sphaerotilus</taxon>
    </lineage>
</organism>
<evidence type="ECO:0000256" key="5">
    <source>
        <dbReference type="ARBA" id="ARBA00023172"/>
    </source>
</evidence>
<dbReference type="EMBL" id="AZRA01000168">
    <property type="protein sequence ID" value="KDB50265.1"/>
    <property type="molecule type" value="Genomic_DNA"/>
</dbReference>
<dbReference type="GO" id="GO:0006310">
    <property type="term" value="P:DNA recombination"/>
    <property type="evidence" value="ECO:0007669"/>
    <property type="project" value="UniProtKB-KW"/>
</dbReference>
<proteinExistence type="inferred from homology"/>
<comment type="subcellular location">
    <subcellularLocation>
        <location evidence="1">Cytoplasm</location>
        <location evidence="1">Nucleoid</location>
    </subcellularLocation>
</comment>
<protein>
    <recommendedName>
        <fullName evidence="3">Recombination-associated protein RdgC</fullName>
    </recommendedName>
</protein>
<dbReference type="GO" id="GO:0043590">
    <property type="term" value="C:bacterial nucleoid"/>
    <property type="evidence" value="ECO:0007669"/>
    <property type="project" value="TreeGrafter"/>
</dbReference>
<sequence length="300" mass="33365">MFKNLTVFRIGPDWAADLLQAEAALDKDRFVECGATQQQSAGWVAPRGPAEAPLLESIAGQWLMRLMVEQRVVPGAVVKRRTDEIADQLEQSTGRRPGRKQTKELKEQALLELLPQAFTKRGSIDVWLSPTDRWLIVDTGSATRADEVVTLLVKALPGLSVQALHTNESPAAVMSDWLLSGEPAADFTVDRECELKTPDEMKSVVRYARHPLDIEEVREHIRQGKVPTRLALTWNARISFTLTDLLQIRRIEFLDGVFEDDASVSKEERFDADAAIATAELRRLLPALVEALGGEHLPAS</sequence>
<dbReference type="PANTHER" id="PTHR38103">
    <property type="entry name" value="RECOMBINATION-ASSOCIATED PROTEIN RDGC"/>
    <property type="match status" value="1"/>
</dbReference>
<reference evidence="6 7" key="1">
    <citation type="journal article" date="2014" name="FEMS Microbiol. Ecol.">
        <title>Sphaerotilus natans encrusted with nanoball-shaped Fe(III) oxide minerals formed by nitrate-reducing mixotrophic Fe(II) oxidation.</title>
        <authorList>
            <person name="Park S."/>
            <person name="Kim D.H."/>
            <person name="Lee J.H."/>
            <person name="Hur H.G."/>
        </authorList>
    </citation>
    <scope>NUCLEOTIDE SEQUENCE [LARGE SCALE GENOMIC DNA]</scope>
    <source>
        <strain evidence="6 7">DSM 6575</strain>
    </source>
</reference>
<dbReference type="NCBIfam" id="NF001463">
    <property type="entry name" value="PRK00321.1-4"/>
    <property type="match status" value="1"/>
</dbReference>
<keyword evidence="7" id="KW-1185">Reference proteome</keyword>
<evidence type="ECO:0000313" key="7">
    <source>
        <dbReference type="Proteomes" id="UP000026714"/>
    </source>
</evidence>
<dbReference type="AlphaFoldDB" id="A0A059KFW9"/>
<dbReference type="eggNOG" id="COG2974">
    <property type="taxonomic scope" value="Bacteria"/>
</dbReference>
<evidence type="ECO:0000256" key="1">
    <source>
        <dbReference type="ARBA" id="ARBA00004453"/>
    </source>
</evidence>
<accession>A0A059KFW9</accession>
<name>A0A059KFW9_9BURK</name>
<dbReference type="NCBIfam" id="NF001464">
    <property type="entry name" value="PRK00321.1-5"/>
    <property type="match status" value="1"/>
</dbReference>
<dbReference type="Pfam" id="PF04381">
    <property type="entry name" value="RdgC"/>
    <property type="match status" value="1"/>
</dbReference>
<dbReference type="PANTHER" id="PTHR38103:SF1">
    <property type="entry name" value="RECOMBINATION-ASSOCIATED PROTEIN RDGC"/>
    <property type="match status" value="1"/>
</dbReference>
<dbReference type="GO" id="GO:0000018">
    <property type="term" value="P:regulation of DNA recombination"/>
    <property type="evidence" value="ECO:0007669"/>
    <property type="project" value="TreeGrafter"/>
</dbReference>
<keyword evidence="5" id="KW-0233">DNA recombination</keyword>
<dbReference type="GO" id="GO:0003690">
    <property type="term" value="F:double-stranded DNA binding"/>
    <property type="evidence" value="ECO:0007669"/>
    <property type="project" value="TreeGrafter"/>
</dbReference>
<comment type="caution">
    <text evidence="6">The sequence shown here is derived from an EMBL/GenBank/DDBJ whole genome shotgun (WGS) entry which is preliminary data.</text>
</comment>
<comment type="similarity">
    <text evidence="2">Belongs to the RdgC family.</text>
</comment>